<dbReference type="AlphaFoldDB" id="A0A223DQT7"/>
<organism evidence="1">
    <name type="scientific">Escherichia coli str. K-12 substr. MG1655</name>
    <dbReference type="NCBI Taxonomy" id="511145"/>
    <lineage>
        <taxon>Bacteria</taxon>
        <taxon>Pseudomonadati</taxon>
        <taxon>Pseudomonadota</taxon>
        <taxon>Gammaproteobacteria</taxon>
        <taxon>Enterobacterales</taxon>
        <taxon>Enterobacteriaceae</taxon>
        <taxon>Escherichia</taxon>
    </lineage>
</organism>
<geneLocation type="plasmid" evidence="1">
    <name>TP114</name>
</geneLocation>
<evidence type="ECO:0000313" key="1">
    <source>
        <dbReference type="EMBL" id="ASS85349.1"/>
    </source>
</evidence>
<accession>A0A223DQT7</accession>
<dbReference type="EMBL" id="MF521836">
    <property type="protein sequence ID" value="ASS85349.1"/>
    <property type="molecule type" value="Genomic_DNA"/>
</dbReference>
<reference evidence="1" key="1">
    <citation type="submission" date="2017-07" db="EMBL/GenBank/DDBJ databases">
        <title>Complete nucleotide sequence of the IncI2 conjugative plasmid TP114.</title>
        <authorList>
            <person name="Neil K."/>
            <person name="Matteau D."/>
            <person name="Rodrigue S."/>
        </authorList>
    </citation>
    <scope>NUCLEOTIDE SEQUENCE</scope>
    <source>
        <strain evidence="1">K-12</strain>
        <plasmid evidence="1">TP114</plasmid>
    </source>
</reference>
<protein>
    <submittedName>
        <fullName evidence="1">Uncharacterized protein</fullName>
    </submittedName>
</protein>
<sequence length="37" mass="4431">MIASVCQTEKGKKHWRTDTVVFQMDFLTKCRSQRKKD</sequence>
<name>A0A223DQT7_ECOLI</name>
<keyword evidence="1" id="KW-0614">Plasmid</keyword>
<proteinExistence type="predicted"/>